<evidence type="ECO:0000313" key="4">
    <source>
        <dbReference type="Proteomes" id="UP000032930"/>
    </source>
</evidence>
<feature type="transmembrane region" description="Helical" evidence="1">
    <location>
        <begin position="252"/>
        <end position="271"/>
    </location>
</feature>
<proteinExistence type="predicted"/>
<feature type="transmembrane region" description="Helical" evidence="1">
    <location>
        <begin position="39"/>
        <end position="60"/>
    </location>
</feature>
<keyword evidence="1" id="KW-1133">Transmembrane helix</keyword>
<dbReference type="PANTHER" id="PTHR23028:SF53">
    <property type="entry name" value="ACYL_TRANSF_3 DOMAIN-CONTAINING PROTEIN"/>
    <property type="match status" value="1"/>
</dbReference>
<feature type="transmembrane region" description="Helical" evidence="1">
    <location>
        <begin position="277"/>
        <end position="293"/>
    </location>
</feature>
<keyword evidence="1" id="KW-0812">Transmembrane</keyword>
<feature type="transmembrane region" description="Helical" evidence="1">
    <location>
        <begin position="313"/>
        <end position="332"/>
    </location>
</feature>
<dbReference type="Pfam" id="PF01757">
    <property type="entry name" value="Acyl_transf_3"/>
    <property type="match status" value="1"/>
</dbReference>
<dbReference type="RefSeq" id="WP_046336966.1">
    <property type="nucleotide sequence ID" value="NZ_CAWMEF010000001.1"/>
</dbReference>
<feature type="transmembrane region" description="Helical" evidence="1">
    <location>
        <begin position="6"/>
        <end position="27"/>
    </location>
</feature>
<evidence type="ECO:0000259" key="2">
    <source>
        <dbReference type="Pfam" id="PF01757"/>
    </source>
</evidence>
<dbReference type="EMBL" id="FO818637">
    <property type="protein sequence ID" value="CDM90182.1"/>
    <property type="molecule type" value="Genomic_DNA"/>
</dbReference>
<feature type="transmembrane region" description="Helical" evidence="1">
    <location>
        <begin position="228"/>
        <end position="245"/>
    </location>
</feature>
<accession>A0A0B6X8H1</accession>
<dbReference type="InterPro" id="IPR050879">
    <property type="entry name" value="Acyltransferase_3"/>
</dbReference>
<feature type="transmembrane region" description="Helical" evidence="1">
    <location>
        <begin position="159"/>
        <end position="184"/>
    </location>
</feature>
<protein>
    <submittedName>
        <fullName evidence="3">Putative Acyltransferase 3</fullName>
    </submittedName>
</protein>
<gene>
    <name evidence="3" type="ORF">XBW1_2825</name>
</gene>
<dbReference type="Proteomes" id="UP000032930">
    <property type="component" value="Chromosome"/>
</dbReference>
<organism evidence="3 4">
    <name type="scientific">Xenorhabdus bovienii</name>
    <name type="common">Xenorhabdus nematophila subsp. bovienii</name>
    <dbReference type="NCBI Taxonomy" id="40576"/>
    <lineage>
        <taxon>Bacteria</taxon>
        <taxon>Pseudomonadati</taxon>
        <taxon>Pseudomonadota</taxon>
        <taxon>Gammaproteobacteria</taxon>
        <taxon>Enterobacterales</taxon>
        <taxon>Morganellaceae</taxon>
        <taxon>Xenorhabdus</taxon>
    </lineage>
</organism>
<dbReference type="InterPro" id="IPR002656">
    <property type="entry name" value="Acyl_transf_3_dom"/>
</dbReference>
<evidence type="ECO:0000313" key="3">
    <source>
        <dbReference type="EMBL" id="CDM90182.1"/>
    </source>
</evidence>
<feature type="transmembrane region" description="Helical" evidence="1">
    <location>
        <begin position="344"/>
        <end position="364"/>
    </location>
</feature>
<keyword evidence="1" id="KW-0472">Membrane</keyword>
<dbReference type="KEGG" id="xbv:XBW1_2825"/>
<dbReference type="GO" id="GO:0016020">
    <property type="term" value="C:membrane"/>
    <property type="evidence" value="ECO:0007669"/>
    <property type="project" value="TreeGrafter"/>
</dbReference>
<sequence>MYSTIVIITIFLSFFATSYIFQRLNYLPQVTTSSIGKRYFFIDGLRGIAAICVVVAHIWRLGIKGIDLDNYYISSTYSDYISAFGVQIFFCITGFLFFDQIIKRNATFDWEKFYLSRIKRLAPLFLTSTTISIISILIVNYKKISLISIGDLYNALHLYLFGFGGQVEILGQYSGVLTAVAWTLPFEWRFYLLLPLICVIIKNNKINLILSFVLMLVVSSFIVGGMNIWQYFLIGAFGAFLFNKIKVNNKIARISIFCSGIFSLVISPYLIQGKYDLYSFILVFIFFTSIVLSKPKILSHKIFIYTGEASYSIYLNHSFICVAISYFSFILFGKIELNNVSSIMIYSISSVFICILSFLSFKYIEYPFIKK</sequence>
<keyword evidence="3" id="KW-0012">Acyltransferase</keyword>
<feature type="domain" description="Acyltransferase 3" evidence="2">
    <location>
        <begin position="41"/>
        <end position="356"/>
    </location>
</feature>
<feature type="transmembrane region" description="Helical" evidence="1">
    <location>
        <begin position="80"/>
        <end position="101"/>
    </location>
</feature>
<keyword evidence="3" id="KW-0808">Transferase</keyword>
<dbReference type="PANTHER" id="PTHR23028">
    <property type="entry name" value="ACETYLTRANSFERASE"/>
    <property type="match status" value="1"/>
</dbReference>
<dbReference type="AlphaFoldDB" id="A0A0B6X8H1"/>
<name>A0A0B6X8H1_XENBV</name>
<reference evidence="3 4" key="1">
    <citation type="submission" date="2014-02" db="EMBL/GenBank/DDBJ databases">
        <authorList>
            <person name="Genoscope - CEA"/>
        </authorList>
    </citation>
    <scope>NUCLEOTIDE SEQUENCE [LARGE SCALE GENOMIC DNA]</scope>
    <source>
        <strain evidence="3 4">CS03</strain>
    </source>
</reference>
<feature type="transmembrane region" description="Helical" evidence="1">
    <location>
        <begin position="121"/>
        <end position="139"/>
    </location>
</feature>
<dbReference type="GO" id="GO:0000271">
    <property type="term" value="P:polysaccharide biosynthetic process"/>
    <property type="evidence" value="ECO:0007669"/>
    <property type="project" value="TreeGrafter"/>
</dbReference>
<evidence type="ECO:0000256" key="1">
    <source>
        <dbReference type="SAM" id="Phobius"/>
    </source>
</evidence>
<dbReference type="GO" id="GO:0016747">
    <property type="term" value="F:acyltransferase activity, transferring groups other than amino-acyl groups"/>
    <property type="evidence" value="ECO:0007669"/>
    <property type="project" value="InterPro"/>
</dbReference>